<evidence type="ECO:0000256" key="9">
    <source>
        <dbReference type="ARBA" id="ARBA00023235"/>
    </source>
</evidence>
<evidence type="ECO:0000313" key="14">
    <source>
        <dbReference type="EMBL" id="KAI9244001.1"/>
    </source>
</evidence>
<dbReference type="GO" id="GO:0006457">
    <property type="term" value="P:protein folding"/>
    <property type="evidence" value="ECO:0007669"/>
    <property type="project" value="InterPro"/>
</dbReference>
<dbReference type="CDD" id="cd01923">
    <property type="entry name" value="cyclophilin_RING"/>
    <property type="match status" value="1"/>
</dbReference>
<evidence type="ECO:0000256" key="3">
    <source>
        <dbReference type="ARBA" id="ARBA00003697"/>
    </source>
</evidence>
<comment type="caution">
    <text evidence="14">The sequence shown here is derived from an EMBL/GenBank/DDBJ whole genome shotgun (WGS) entry which is preliminary data.</text>
</comment>
<evidence type="ECO:0000259" key="13">
    <source>
        <dbReference type="PROSITE" id="PS51698"/>
    </source>
</evidence>
<dbReference type="InterPro" id="IPR013083">
    <property type="entry name" value="Znf_RING/FYVE/PHD"/>
</dbReference>
<dbReference type="PANTHER" id="PTHR45625">
    <property type="entry name" value="PEPTIDYL-PROLYL CIS-TRANS ISOMERASE-RELATED"/>
    <property type="match status" value="1"/>
</dbReference>
<dbReference type="PROSITE" id="PS00170">
    <property type="entry name" value="CSA_PPIASE_1"/>
    <property type="match status" value="1"/>
</dbReference>
<comment type="function">
    <text evidence="3">May catalyze the cis-trans isomerization of proline imidic peptide bonds in oligopeptides thereby assisting the folding of proteins. May also function as a chaperone, playing a role in intracellular transport of proteins. May also have a protein ubiquitin ligase activity acting as an E3 ubiquitin protein ligase or as a ubiquitin-ubiquitin ligase promoting elongation of ubiquitin chains on proteins.</text>
</comment>
<keyword evidence="7" id="KW-0833">Ubl conjugation pathway</keyword>
<evidence type="ECO:0000256" key="10">
    <source>
        <dbReference type="ARBA" id="ARBA00023242"/>
    </source>
</evidence>
<reference evidence="14" key="2">
    <citation type="submission" date="2023-02" db="EMBL/GenBank/DDBJ databases">
        <authorList>
            <consortium name="DOE Joint Genome Institute"/>
            <person name="Mondo S.J."/>
            <person name="Chang Y."/>
            <person name="Wang Y."/>
            <person name="Ahrendt S."/>
            <person name="Andreopoulos W."/>
            <person name="Barry K."/>
            <person name="Beard J."/>
            <person name="Benny G.L."/>
            <person name="Blankenship S."/>
            <person name="Bonito G."/>
            <person name="Cuomo C."/>
            <person name="Desiro A."/>
            <person name="Gervers K.A."/>
            <person name="Hundley H."/>
            <person name="Kuo A."/>
            <person name="LaButti K."/>
            <person name="Lang B.F."/>
            <person name="Lipzen A."/>
            <person name="O'Donnell K."/>
            <person name="Pangilinan J."/>
            <person name="Reynolds N."/>
            <person name="Sandor L."/>
            <person name="Smith M.W."/>
            <person name="Tsang A."/>
            <person name="Grigoriev I.V."/>
            <person name="Stajich J.E."/>
            <person name="Spatafora J.W."/>
        </authorList>
    </citation>
    <scope>NUCLEOTIDE SEQUENCE</scope>
    <source>
        <strain evidence="14">RSA 2281</strain>
    </source>
</reference>
<dbReference type="Gene3D" id="2.40.100.10">
    <property type="entry name" value="Cyclophilin-like"/>
    <property type="match status" value="1"/>
</dbReference>
<dbReference type="FunFam" id="2.40.100.10:FF:000014">
    <property type="entry name" value="Peptidyl-prolyl cis-trans isomerase cyp65"/>
    <property type="match status" value="1"/>
</dbReference>
<dbReference type="GO" id="GO:0003755">
    <property type="term" value="F:peptidyl-prolyl cis-trans isomerase activity"/>
    <property type="evidence" value="ECO:0007669"/>
    <property type="project" value="UniProtKB-KW"/>
</dbReference>
<dbReference type="CDD" id="cd16663">
    <property type="entry name" value="RING-Ubox_PPIL2"/>
    <property type="match status" value="1"/>
</dbReference>
<dbReference type="PANTHER" id="PTHR45625:SF1">
    <property type="entry name" value="RING-TYPE E3 UBIQUITIN-PROTEIN LIGASE PPIL2"/>
    <property type="match status" value="1"/>
</dbReference>
<evidence type="ECO:0000256" key="2">
    <source>
        <dbReference type="ARBA" id="ARBA00000971"/>
    </source>
</evidence>
<comment type="catalytic activity">
    <reaction evidence="1">
        <text>S-ubiquitinyl-[E2 ubiquitin-conjugating enzyme]-L-cysteine + [acceptor protein]-L-lysine = [E2 ubiquitin-conjugating enzyme]-L-cysteine + N(6)-ubiquitinyl-[acceptor protein]-L-lysine.</text>
        <dbReference type="EC" id="2.3.2.27"/>
    </reaction>
</comment>
<dbReference type="InterPro" id="IPR026951">
    <property type="entry name" value="PPIL2_U-box_dom"/>
</dbReference>
<dbReference type="InterPro" id="IPR002130">
    <property type="entry name" value="Cyclophilin-type_PPIase_dom"/>
</dbReference>
<feature type="region of interest" description="Disordered" evidence="11">
    <location>
        <begin position="471"/>
        <end position="565"/>
    </location>
</feature>
<evidence type="ECO:0000256" key="5">
    <source>
        <dbReference type="ARBA" id="ARBA00007930"/>
    </source>
</evidence>
<feature type="compositionally biased region" description="Basic and acidic residues" evidence="11">
    <location>
        <begin position="241"/>
        <end position="254"/>
    </location>
</feature>
<dbReference type="SMART" id="SM00504">
    <property type="entry name" value="Ubox"/>
    <property type="match status" value="1"/>
</dbReference>
<evidence type="ECO:0000256" key="8">
    <source>
        <dbReference type="ARBA" id="ARBA00023110"/>
    </source>
</evidence>
<comment type="catalytic activity">
    <reaction evidence="2">
        <text>[protein]-peptidylproline (omega=180) = [protein]-peptidylproline (omega=0)</text>
        <dbReference type="Rhea" id="RHEA:16237"/>
        <dbReference type="Rhea" id="RHEA-COMP:10747"/>
        <dbReference type="Rhea" id="RHEA-COMP:10748"/>
        <dbReference type="ChEBI" id="CHEBI:83833"/>
        <dbReference type="ChEBI" id="CHEBI:83834"/>
        <dbReference type="EC" id="5.2.1.8"/>
    </reaction>
</comment>
<dbReference type="PROSITE" id="PS51698">
    <property type="entry name" value="U_BOX"/>
    <property type="match status" value="1"/>
</dbReference>
<evidence type="ECO:0000256" key="7">
    <source>
        <dbReference type="ARBA" id="ARBA00022786"/>
    </source>
</evidence>
<evidence type="ECO:0000256" key="11">
    <source>
        <dbReference type="SAM" id="MobiDB-lite"/>
    </source>
</evidence>
<comment type="subcellular location">
    <subcellularLocation>
        <location evidence="4">Nucleus</location>
    </subcellularLocation>
</comment>
<evidence type="ECO:0000256" key="1">
    <source>
        <dbReference type="ARBA" id="ARBA00000900"/>
    </source>
</evidence>
<feature type="region of interest" description="Disordered" evidence="11">
    <location>
        <begin position="216"/>
        <end position="259"/>
    </location>
</feature>
<dbReference type="AlphaFoldDB" id="A0AAD5JVL5"/>
<feature type="compositionally biased region" description="Basic and acidic residues" evidence="11">
    <location>
        <begin position="216"/>
        <end position="228"/>
    </location>
</feature>
<keyword evidence="8" id="KW-0697">Rotamase</keyword>
<name>A0AAD5JVL5_9FUNG</name>
<evidence type="ECO:0000256" key="4">
    <source>
        <dbReference type="ARBA" id="ARBA00004123"/>
    </source>
</evidence>
<reference evidence="14" key="1">
    <citation type="journal article" date="2022" name="IScience">
        <title>Evolution of zygomycete secretomes and the origins of terrestrial fungal ecologies.</title>
        <authorList>
            <person name="Chang Y."/>
            <person name="Wang Y."/>
            <person name="Mondo S."/>
            <person name="Ahrendt S."/>
            <person name="Andreopoulos W."/>
            <person name="Barry K."/>
            <person name="Beard J."/>
            <person name="Benny G.L."/>
            <person name="Blankenship S."/>
            <person name="Bonito G."/>
            <person name="Cuomo C."/>
            <person name="Desiro A."/>
            <person name="Gervers K.A."/>
            <person name="Hundley H."/>
            <person name="Kuo A."/>
            <person name="LaButti K."/>
            <person name="Lang B.F."/>
            <person name="Lipzen A."/>
            <person name="O'Donnell K."/>
            <person name="Pangilinan J."/>
            <person name="Reynolds N."/>
            <person name="Sandor L."/>
            <person name="Smith M.E."/>
            <person name="Tsang A."/>
            <person name="Grigoriev I.V."/>
            <person name="Stajich J.E."/>
            <person name="Spatafora J.W."/>
        </authorList>
    </citation>
    <scope>NUCLEOTIDE SEQUENCE</scope>
    <source>
        <strain evidence="14">RSA 2281</strain>
    </source>
</reference>
<feature type="domain" description="PPIase cyclophilin-type" evidence="12">
    <location>
        <begin position="312"/>
        <end position="455"/>
    </location>
</feature>
<dbReference type="SUPFAM" id="SSF57850">
    <property type="entry name" value="RING/U-box"/>
    <property type="match status" value="1"/>
</dbReference>
<feature type="compositionally biased region" description="Low complexity" evidence="11">
    <location>
        <begin position="229"/>
        <end position="240"/>
    </location>
</feature>
<dbReference type="InterPro" id="IPR003613">
    <property type="entry name" value="Ubox_domain"/>
</dbReference>
<dbReference type="InterPro" id="IPR044666">
    <property type="entry name" value="Cyclophilin_A-like"/>
</dbReference>
<dbReference type="InterPro" id="IPR029000">
    <property type="entry name" value="Cyclophilin-like_dom_sf"/>
</dbReference>
<keyword evidence="15" id="KW-1185">Reference proteome</keyword>
<dbReference type="EMBL" id="JAIXMP010000064">
    <property type="protein sequence ID" value="KAI9244001.1"/>
    <property type="molecule type" value="Genomic_DNA"/>
</dbReference>
<sequence>MGKWTDKLYITHSEWSGEVGQHSASSGTTGRSGNAGFKRLPFYCCSLSLQPFEHPVCTPDGIIFDLEHIIPYIKKYGTNPVTGEKLETKNLITLHFHKNDKDEFYCPVTYKVFSDHTAIAAIKTTGNVFAYDTIERLNIKAKYMKDLLTDEPFTRKDIIMIQDPHNLDKRNMSNFHYLNKDLKVVNEAEERAKKEPINNINVKGLGATGRVLAELQKKKEESDSEQKSEVSSSSTVAVKKAPQDKNKPHFEQKKQNQPYNAAHFSTGRVAASFTSSAMTPVTMNEKALIDEDIFMYKRIKAKGYARLVTNFGNLNLELYCDKIPQTCHNFILLAKAGYYNNTVFHRSIKNFMIQGGDPTGTGKGGESYWKTYFPDQIKSSLSHDDRGILSMANRGKDTNGSQFFITYRPCTHLDGKHTIFGRVVGGLDVLNKMESVPVNDNDRPERDIRIKEVSVFVDPFEEYQGRLKRKLAHEANADQEEAERRRKQEKEDAMGWFGLNTGNPKKRGVPSSPSTSSSKPAVTQGSGGGVGKYLQTASSQLDDVPEQVPKKAKKQMSGYGNFDNF</sequence>
<evidence type="ECO:0000313" key="15">
    <source>
        <dbReference type="Proteomes" id="UP001209540"/>
    </source>
</evidence>
<dbReference type="Proteomes" id="UP001209540">
    <property type="component" value="Unassembled WGS sequence"/>
</dbReference>
<feature type="compositionally biased region" description="Basic and acidic residues" evidence="11">
    <location>
        <begin position="472"/>
        <end position="493"/>
    </location>
</feature>
<dbReference type="Pfam" id="PF00160">
    <property type="entry name" value="Pro_isomerase"/>
    <property type="match status" value="1"/>
</dbReference>
<dbReference type="GO" id="GO:0071013">
    <property type="term" value="C:catalytic step 2 spliceosome"/>
    <property type="evidence" value="ECO:0007669"/>
    <property type="project" value="TreeGrafter"/>
</dbReference>
<keyword evidence="10" id="KW-0539">Nucleus</keyword>
<dbReference type="PRINTS" id="PR00153">
    <property type="entry name" value="CSAPPISMRASE"/>
</dbReference>
<dbReference type="Pfam" id="PF04641">
    <property type="entry name" value="Rtf2"/>
    <property type="match status" value="1"/>
</dbReference>
<dbReference type="GO" id="GO:0000209">
    <property type="term" value="P:protein polyubiquitination"/>
    <property type="evidence" value="ECO:0007669"/>
    <property type="project" value="TreeGrafter"/>
</dbReference>
<dbReference type="Gene3D" id="3.30.40.10">
    <property type="entry name" value="Zinc/RING finger domain, C3HC4 (zinc finger)"/>
    <property type="match status" value="1"/>
</dbReference>
<dbReference type="FunFam" id="3.30.40.10:FF:000079">
    <property type="entry name" value="Peptidyl-prolyl cis-trans isomerase 2"/>
    <property type="match status" value="1"/>
</dbReference>
<protein>
    <submittedName>
        <fullName evidence="14">Peptidyl-prolyl cis-trans isomerase-like 2</fullName>
    </submittedName>
</protein>
<dbReference type="InterPro" id="IPR020892">
    <property type="entry name" value="Cyclophilin-type_PPIase_CS"/>
</dbReference>
<comment type="similarity">
    <text evidence="5">Belongs to the cyclophilin-type PPIase family. PPIL2 subfamily.</text>
</comment>
<feature type="compositionally biased region" description="Low complexity" evidence="11">
    <location>
        <begin position="510"/>
        <end position="520"/>
    </location>
</feature>
<evidence type="ECO:0000256" key="6">
    <source>
        <dbReference type="ARBA" id="ARBA00022679"/>
    </source>
</evidence>
<proteinExistence type="inferred from homology"/>
<feature type="domain" description="U-box" evidence="13">
    <location>
        <begin position="38"/>
        <end position="111"/>
    </location>
</feature>
<accession>A0AAD5JVL5</accession>
<dbReference type="PROSITE" id="PS50072">
    <property type="entry name" value="CSA_PPIASE_2"/>
    <property type="match status" value="1"/>
</dbReference>
<dbReference type="GO" id="GO:0061630">
    <property type="term" value="F:ubiquitin protein ligase activity"/>
    <property type="evidence" value="ECO:0007669"/>
    <property type="project" value="UniProtKB-EC"/>
</dbReference>
<organism evidence="14 15">
    <name type="scientific">Phascolomyces articulosus</name>
    <dbReference type="NCBI Taxonomy" id="60185"/>
    <lineage>
        <taxon>Eukaryota</taxon>
        <taxon>Fungi</taxon>
        <taxon>Fungi incertae sedis</taxon>
        <taxon>Mucoromycota</taxon>
        <taxon>Mucoromycotina</taxon>
        <taxon>Mucoromycetes</taxon>
        <taxon>Mucorales</taxon>
        <taxon>Lichtheimiaceae</taxon>
        <taxon>Phascolomyces</taxon>
    </lineage>
</organism>
<gene>
    <name evidence="14" type="ORF">BDA99DRAFT_472808</name>
</gene>
<dbReference type="SUPFAM" id="SSF50891">
    <property type="entry name" value="Cyclophilin-like"/>
    <property type="match status" value="1"/>
</dbReference>
<evidence type="ECO:0000259" key="12">
    <source>
        <dbReference type="PROSITE" id="PS50072"/>
    </source>
</evidence>
<keyword evidence="6" id="KW-0808">Transferase</keyword>
<keyword evidence="9 14" id="KW-0413">Isomerase</keyword>